<proteinExistence type="predicted"/>
<sequence>MTGASVEAIWVVELLEAILIVFQKPSGTHVYIISHIRTYIELTNILYGRRC</sequence>
<protein>
    <submittedName>
        <fullName evidence="1">Uncharacterized protein</fullName>
    </submittedName>
</protein>
<evidence type="ECO:0000313" key="1">
    <source>
        <dbReference type="EMBL" id="JAE21786.1"/>
    </source>
</evidence>
<organism evidence="1">
    <name type="scientific">Arundo donax</name>
    <name type="common">Giant reed</name>
    <name type="synonym">Donax arundinaceus</name>
    <dbReference type="NCBI Taxonomy" id="35708"/>
    <lineage>
        <taxon>Eukaryota</taxon>
        <taxon>Viridiplantae</taxon>
        <taxon>Streptophyta</taxon>
        <taxon>Embryophyta</taxon>
        <taxon>Tracheophyta</taxon>
        <taxon>Spermatophyta</taxon>
        <taxon>Magnoliopsida</taxon>
        <taxon>Liliopsida</taxon>
        <taxon>Poales</taxon>
        <taxon>Poaceae</taxon>
        <taxon>PACMAD clade</taxon>
        <taxon>Arundinoideae</taxon>
        <taxon>Arundineae</taxon>
        <taxon>Arundo</taxon>
    </lineage>
</organism>
<dbReference type="AlphaFoldDB" id="A0A0A9GGU4"/>
<dbReference type="EMBL" id="GBRH01176110">
    <property type="protein sequence ID" value="JAE21786.1"/>
    <property type="molecule type" value="Transcribed_RNA"/>
</dbReference>
<reference evidence="1" key="2">
    <citation type="journal article" date="2015" name="Data Brief">
        <title>Shoot transcriptome of the giant reed, Arundo donax.</title>
        <authorList>
            <person name="Barrero R.A."/>
            <person name="Guerrero F.D."/>
            <person name="Moolhuijzen P."/>
            <person name="Goolsby J.A."/>
            <person name="Tidwell J."/>
            <person name="Bellgard S.E."/>
            <person name="Bellgard M.I."/>
        </authorList>
    </citation>
    <scope>NUCLEOTIDE SEQUENCE</scope>
    <source>
        <tissue evidence="1">Shoot tissue taken approximately 20 cm above the soil surface</tissue>
    </source>
</reference>
<reference evidence="1" key="1">
    <citation type="submission" date="2014-09" db="EMBL/GenBank/DDBJ databases">
        <authorList>
            <person name="Magalhaes I.L.F."/>
            <person name="Oliveira U."/>
            <person name="Santos F.R."/>
            <person name="Vidigal T.H.D.A."/>
            <person name="Brescovit A.D."/>
            <person name="Santos A.J."/>
        </authorList>
    </citation>
    <scope>NUCLEOTIDE SEQUENCE</scope>
    <source>
        <tissue evidence="1">Shoot tissue taken approximately 20 cm above the soil surface</tissue>
    </source>
</reference>
<accession>A0A0A9GGU4</accession>
<name>A0A0A9GGU4_ARUDO</name>